<evidence type="ECO:0000313" key="2">
    <source>
        <dbReference type="EMBL" id="CAH2043632.1"/>
    </source>
</evidence>
<gene>
    <name evidence="2" type="ORF">IPOD504_LOCUS4383</name>
</gene>
<name>A0ABN8HY67_9NEOP</name>
<keyword evidence="3" id="KW-1185">Reference proteome</keyword>
<evidence type="ECO:0000256" key="1">
    <source>
        <dbReference type="SAM" id="MobiDB-lite"/>
    </source>
</evidence>
<organism evidence="2 3">
    <name type="scientific">Iphiclides podalirius</name>
    <name type="common">scarce swallowtail</name>
    <dbReference type="NCBI Taxonomy" id="110791"/>
    <lineage>
        <taxon>Eukaryota</taxon>
        <taxon>Metazoa</taxon>
        <taxon>Ecdysozoa</taxon>
        <taxon>Arthropoda</taxon>
        <taxon>Hexapoda</taxon>
        <taxon>Insecta</taxon>
        <taxon>Pterygota</taxon>
        <taxon>Neoptera</taxon>
        <taxon>Endopterygota</taxon>
        <taxon>Lepidoptera</taxon>
        <taxon>Glossata</taxon>
        <taxon>Ditrysia</taxon>
        <taxon>Papilionoidea</taxon>
        <taxon>Papilionidae</taxon>
        <taxon>Papilioninae</taxon>
        <taxon>Iphiclides</taxon>
    </lineage>
</organism>
<dbReference type="Proteomes" id="UP000837857">
    <property type="component" value="Chromosome 15"/>
</dbReference>
<protein>
    <submittedName>
        <fullName evidence="2">Uncharacterized protein</fullName>
    </submittedName>
</protein>
<accession>A0ABN8HY67</accession>
<feature type="non-terminal residue" evidence="2">
    <location>
        <position position="141"/>
    </location>
</feature>
<evidence type="ECO:0000313" key="3">
    <source>
        <dbReference type="Proteomes" id="UP000837857"/>
    </source>
</evidence>
<sequence length="141" mass="15861">MFGLTTIVAQRLCGDCAVYDLNGARYLERGAFCAVARRARELPRPERLKRRRGSAASPPPPLLSSATRQKSNCLSKRTRYRILMEKTGQLENSLLKVIFFAKNFATSKGRKCWSNLVHEQGQRSVLHASTKDQGVRKQGKP</sequence>
<proteinExistence type="predicted"/>
<dbReference type="EMBL" id="OW152827">
    <property type="protein sequence ID" value="CAH2043632.1"/>
    <property type="molecule type" value="Genomic_DNA"/>
</dbReference>
<feature type="region of interest" description="Disordered" evidence="1">
    <location>
        <begin position="43"/>
        <end position="72"/>
    </location>
</feature>
<reference evidence="2" key="1">
    <citation type="submission" date="2022-03" db="EMBL/GenBank/DDBJ databases">
        <authorList>
            <person name="Martin H S."/>
        </authorList>
    </citation>
    <scope>NUCLEOTIDE SEQUENCE</scope>
</reference>